<dbReference type="WBParaSite" id="nRc.2.0.1.t41821-RA">
    <property type="protein sequence ID" value="nRc.2.0.1.t41821-RA"/>
    <property type="gene ID" value="nRc.2.0.1.g41821"/>
</dbReference>
<dbReference type="AlphaFoldDB" id="A0A915KTL5"/>
<sequence length="88" mass="9747">MDEPHSPRTPPPSTSHTEHGKSPSERTTCRREQCDKQKAREEACQSSQTTATPQLKVTSQKLQHQPNKGSLPATQTATIHVTSRTLVM</sequence>
<feature type="compositionally biased region" description="Basic and acidic residues" evidence="1">
    <location>
        <begin position="16"/>
        <end position="43"/>
    </location>
</feature>
<organism evidence="2 3">
    <name type="scientific">Romanomermis culicivorax</name>
    <name type="common">Nematode worm</name>
    <dbReference type="NCBI Taxonomy" id="13658"/>
    <lineage>
        <taxon>Eukaryota</taxon>
        <taxon>Metazoa</taxon>
        <taxon>Ecdysozoa</taxon>
        <taxon>Nematoda</taxon>
        <taxon>Enoplea</taxon>
        <taxon>Dorylaimia</taxon>
        <taxon>Mermithida</taxon>
        <taxon>Mermithoidea</taxon>
        <taxon>Mermithidae</taxon>
        <taxon>Romanomermis</taxon>
    </lineage>
</organism>
<evidence type="ECO:0000313" key="2">
    <source>
        <dbReference type="Proteomes" id="UP000887565"/>
    </source>
</evidence>
<accession>A0A915KTL5</accession>
<reference evidence="3" key="1">
    <citation type="submission" date="2022-11" db="UniProtKB">
        <authorList>
            <consortium name="WormBaseParasite"/>
        </authorList>
    </citation>
    <scope>IDENTIFICATION</scope>
</reference>
<keyword evidence="2" id="KW-1185">Reference proteome</keyword>
<proteinExistence type="predicted"/>
<dbReference type="Proteomes" id="UP000887565">
    <property type="component" value="Unplaced"/>
</dbReference>
<name>A0A915KTL5_ROMCU</name>
<protein>
    <submittedName>
        <fullName evidence="3">Uncharacterized protein</fullName>
    </submittedName>
</protein>
<evidence type="ECO:0000313" key="3">
    <source>
        <dbReference type="WBParaSite" id="nRc.2.0.1.t41821-RA"/>
    </source>
</evidence>
<feature type="compositionally biased region" description="Polar residues" evidence="1">
    <location>
        <begin position="44"/>
        <end position="77"/>
    </location>
</feature>
<feature type="region of interest" description="Disordered" evidence="1">
    <location>
        <begin position="1"/>
        <end position="77"/>
    </location>
</feature>
<evidence type="ECO:0000256" key="1">
    <source>
        <dbReference type="SAM" id="MobiDB-lite"/>
    </source>
</evidence>